<keyword evidence="3" id="KW-1185">Reference proteome</keyword>
<reference evidence="3" key="1">
    <citation type="journal article" date="2019" name="Int. J. Syst. Evol. Microbiol.">
        <title>The Global Catalogue of Microorganisms (GCM) 10K type strain sequencing project: providing services to taxonomists for standard genome sequencing and annotation.</title>
        <authorList>
            <consortium name="The Broad Institute Genomics Platform"/>
            <consortium name="The Broad Institute Genome Sequencing Center for Infectious Disease"/>
            <person name="Wu L."/>
            <person name="Ma J."/>
        </authorList>
    </citation>
    <scope>NUCLEOTIDE SEQUENCE [LARGE SCALE GENOMIC DNA]</scope>
    <source>
        <strain evidence="3">JCM 11136</strain>
    </source>
</reference>
<accession>A0ABP4BNB7</accession>
<name>A0ABP4BNB7_9ACTN</name>
<dbReference type="EMBL" id="BAAAHQ010000054">
    <property type="protein sequence ID" value="GAA0952369.1"/>
    <property type="molecule type" value="Genomic_DNA"/>
</dbReference>
<dbReference type="InterPro" id="IPR005337">
    <property type="entry name" value="RapZ-like"/>
</dbReference>
<dbReference type="InterPro" id="IPR053931">
    <property type="entry name" value="RapZ_C"/>
</dbReference>
<dbReference type="PANTHER" id="PTHR30448:SF0">
    <property type="entry name" value="RNASE ADAPTER PROTEIN RAPZ"/>
    <property type="match status" value="1"/>
</dbReference>
<protein>
    <recommendedName>
        <fullName evidence="1">RapZ C-terminal domain-containing protein</fullName>
    </recommendedName>
</protein>
<evidence type="ECO:0000313" key="2">
    <source>
        <dbReference type="EMBL" id="GAA0952369.1"/>
    </source>
</evidence>
<evidence type="ECO:0000313" key="3">
    <source>
        <dbReference type="Proteomes" id="UP001501578"/>
    </source>
</evidence>
<sequence length="234" mass="25700">MSSDSTYIIAVVADFPSSRRGALHALAHWARHHRRSRSRLISAAWRAGEHNIAALARTADVSRDTVYSDLAEEGLDYSDRSAPGTTVRPSRRQVELTTYGVLHRDPPHGTVALSVNLASALRDPLDDPEVRDRMRSLDGRDAHVRAYVLGTPGALEIVGRMADQLRALVDGWGNAAGHLVRAHVSGRHGRHRSVAVAQEIAAWLHSAGYGVAVEHREITKGREYKSIPEDDDFT</sequence>
<proteinExistence type="predicted"/>
<dbReference type="Proteomes" id="UP001501578">
    <property type="component" value="Unassembled WGS sequence"/>
</dbReference>
<organism evidence="2 3">
    <name type="scientific">Nonomuraea longicatena</name>
    <dbReference type="NCBI Taxonomy" id="83682"/>
    <lineage>
        <taxon>Bacteria</taxon>
        <taxon>Bacillati</taxon>
        <taxon>Actinomycetota</taxon>
        <taxon>Actinomycetes</taxon>
        <taxon>Streptosporangiales</taxon>
        <taxon>Streptosporangiaceae</taxon>
        <taxon>Nonomuraea</taxon>
    </lineage>
</organism>
<comment type="caution">
    <text evidence="2">The sequence shown here is derived from an EMBL/GenBank/DDBJ whole genome shotgun (WGS) entry which is preliminary data.</text>
</comment>
<dbReference type="PANTHER" id="PTHR30448">
    <property type="entry name" value="RNASE ADAPTER PROTEIN RAPZ"/>
    <property type="match status" value="1"/>
</dbReference>
<evidence type="ECO:0000259" key="1">
    <source>
        <dbReference type="Pfam" id="PF22740"/>
    </source>
</evidence>
<feature type="domain" description="RapZ C-terminal" evidence="1">
    <location>
        <begin position="116"/>
        <end position="218"/>
    </location>
</feature>
<dbReference type="Pfam" id="PF22740">
    <property type="entry name" value="PapZ_C"/>
    <property type="match status" value="1"/>
</dbReference>
<gene>
    <name evidence="2" type="ORF">GCM10009560_74030</name>
</gene>